<reference evidence="2" key="1">
    <citation type="submission" date="2023-07" db="EMBL/GenBank/DDBJ databases">
        <authorList>
            <consortium name="AG Swart"/>
            <person name="Singh M."/>
            <person name="Singh A."/>
            <person name="Seah K."/>
            <person name="Emmerich C."/>
        </authorList>
    </citation>
    <scope>NUCLEOTIDE SEQUENCE</scope>
    <source>
        <strain evidence="2">DP1</strain>
    </source>
</reference>
<gene>
    <name evidence="2" type="ORF">ECRASSUSDP1_LOCUS27002</name>
</gene>
<accession>A0AAD1Y5C3</accession>
<dbReference type="AlphaFoldDB" id="A0AAD1Y5C3"/>
<proteinExistence type="predicted"/>
<keyword evidence="1" id="KW-0812">Transmembrane</keyword>
<keyword evidence="1" id="KW-0472">Membrane</keyword>
<evidence type="ECO:0000256" key="1">
    <source>
        <dbReference type="SAM" id="Phobius"/>
    </source>
</evidence>
<feature type="transmembrane region" description="Helical" evidence="1">
    <location>
        <begin position="55"/>
        <end position="74"/>
    </location>
</feature>
<keyword evidence="3" id="KW-1185">Reference proteome</keyword>
<dbReference type="Proteomes" id="UP001295684">
    <property type="component" value="Unassembled WGS sequence"/>
</dbReference>
<name>A0AAD1Y5C3_EUPCR</name>
<feature type="transmembrane region" description="Helical" evidence="1">
    <location>
        <begin position="26"/>
        <end position="43"/>
    </location>
</feature>
<protein>
    <submittedName>
        <fullName evidence="2">Uncharacterized protein</fullName>
    </submittedName>
</protein>
<dbReference type="EMBL" id="CAMPGE010027849">
    <property type="protein sequence ID" value="CAI2385438.1"/>
    <property type="molecule type" value="Genomic_DNA"/>
</dbReference>
<comment type="caution">
    <text evidence="2">The sequence shown here is derived from an EMBL/GenBank/DDBJ whole genome shotgun (WGS) entry which is preliminary data.</text>
</comment>
<evidence type="ECO:0000313" key="2">
    <source>
        <dbReference type="EMBL" id="CAI2385438.1"/>
    </source>
</evidence>
<sequence>MDQTPFEYCPHNRRIVTNMHKDTPKIMVGTAAIFLLSLSLYNRRRFRVDQDVLKFTFFGIASSFSAYSWANFIFSSADVEAAVLNNEREGGRV</sequence>
<keyword evidence="1" id="KW-1133">Transmembrane helix</keyword>
<organism evidence="2 3">
    <name type="scientific">Euplotes crassus</name>
    <dbReference type="NCBI Taxonomy" id="5936"/>
    <lineage>
        <taxon>Eukaryota</taxon>
        <taxon>Sar</taxon>
        <taxon>Alveolata</taxon>
        <taxon>Ciliophora</taxon>
        <taxon>Intramacronucleata</taxon>
        <taxon>Spirotrichea</taxon>
        <taxon>Hypotrichia</taxon>
        <taxon>Euplotida</taxon>
        <taxon>Euplotidae</taxon>
        <taxon>Moneuplotes</taxon>
    </lineage>
</organism>
<evidence type="ECO:0000313" key="3">
    <source>
        <dbReference type="Proteomes" id="UP001295684"/>
    </source>
</evidence>